<evidence type="ECO:0000256" key="5">
    <source>
        <dbReference type="RuleBase" id="RU003833"/>
    </source>
</evidence>
<dbReference type="Gramene" id="TraesJUL4D03G02581670.1">
    <property type="protein sequence ID" value="TraesJUL4D03G02581670.1"/>
    <property type="gene ID" value="TraesJUL4D03G02581670"/>
</dbReference>
<keyword evidence="6" id="KW-0732">Signal</keyword>
<dbReference type="Gramene" id="TraesROB_scaffold_082132_01G000300.1">
    <property type="protein sequence ID" value="TraesROB_scaffold_082132_01G000300.1"/>
    <property type="gene ID" value="TraesROB_scaffold_082132_01G000300"/>
</dbReference>
<evidence type="ECO:0000256" key="1">
    <source>
        <dbReference type="ARBA" id="ARBA00009283"/>
    </source>
</evidence>
<dbReference type="InterPro" id="IPR000407">
    <property type="entry name" value="GDA1_CD39_NTPase"/>
</dbReference>
<keyword evidence="2 5" id="KW-0378">Hydrolase</keyword>
<reference evidence="7" key="1">
    <citation type="submission" date="2018-08" db="EMBL/GenBank/DDBJ databases">
        <authorList>
            <person name="Rossello M."/>
        </authorList>
    </citation>
    <scope>NUCLEOTIDE SEQUENCE [LARGE SCALE GENOMIC DNA]</scope>
    <source>
        <strain evidence="7">cv. Chinese Spring</strain>
    </source>
</reference>
<dbReference type="GO" id="GO:0005524">
    <property type="term" value="F:ATP binding"/>
    <property type="evidence" value="ECO:0007669"/>
    <property type="project" value="UniProtKB-KW"/>
</dbReference>
<dbReference type="Gramene" id="TraesCS4D02G357100.1">
    <property type="protein sequence ID" value="TraesCS4D02G357100.1"/>
    <property type="gene ID" value="TraesCS4D02G357100"/>
</dbReference>
<dbReference type="PANTHER" id="PTHR11782">
    <property type="entry name" value="ADENOSINE/GUANOSINE DIPHOSPHATASE"/>
    <property type="match status" value="1"/>
</dbReference>
<dbReference type="Gramene" id="TraesJAG4D03G02559290.1">
    <property type="protein sequence ID" value="TraesJAG4D03G02559290.1"/>
    <property type="gene ID" value="TraesJAG4D03G02559290"/>
</dbReference>
<accession>A0A3B6JRZ2</accession>
<evidence type="ECO:0000256" key="4">
    <source>
        <dbReference type="PIRSR" id="PIRSR600407-2"/>
    </source>
</evidence>
<dbReference type="Gramene" id="TraesCLE_scaffold_082082_01G000300.1">
    <property type="protein sequence ID" value="TraesCLE_scaffold_082082_01G000300.1"/>
    <property type="gene ID" value="TraesCLE_scaffold_082082_01G000300"/>
</dbReference>
<comment type="similarity">
    <text evidence="1 5">Belongs to the GDA1/CD39 NTPase family.</text>
</comment>
<evidence type="ECO:0000256" key="6">
    <source>
        <dbReference type="SAM" id="SignalP"/>
    </source>
</evidence>
<dbReference type="GO" id="GO:0017110">
    <property type="term" value="F:nucleoside diphosphate phosphatase activity"/>
    <property type="evidence" value="ECO:0000318"/>
    <property type="project" value="GO_Central"/>
</dbReference>
<dbReference type="Gramene" id="TraesLAC4D03G02513320.1">
    <property type="protein sequence ID" value="TraesLAC4D03G02513320.1"/>
    <property type="gene ID" value="TraesLAC4D03G02513320"/>
</dbReference>
<dbReference type="Pfam" id="PF01150">
    <property type="entry name" value="GDA1_CD39"/>
    <property type="match status" value="1"/>
</dbReference>
<evidence type="ECO:0000256" key="2">
    <source>
        <dbReference type="ARBA" id="ARBA00022801"/>
    </source>
</evidence>
<dbReference type="Gramene" id="TraesCAD_scaffold_078357_01G000300.1">
    <property type="protein sequence ID" value="TraesCAD_scaffold_078357_01G000300.1"/>
    <property type="gene ID" value="TraesCAD_scaffold_078357_01G000300"/>
</dbReference>
<keyword evidence="4" id="KW-0067">ATP-binding</keyword>
<proteinExistence type="inferred from homology"/>
<dbReference type="KEGG" id="taes:123099094"/>
<dbReference type="GO" id="GO:0009134">
    <property type="term" value="P:nucleoside diphosphate catabolic process"/>
    <property type="evidence" value="ECO:0000318"/>
    <property type="project" value="GO_Central"/>
</dbReference>
<dbReference type="Gramene" id="TraesPARA_EIv1.0_1495500.1">
    <property type="protein sequence ID" value="TraesPARA_EIv1.0_1495500.1.CDS"/>
    <property type="gene ID" value="TraesPARA_EIv1.0_1495500"/>
</dbReference>
<dbReference type="OMA" id="YNANWIN"/>
<organism evidence="7">
    <name type="scientific">Triticum aestivum</name>
    <name type="common">Wheat</name>
    <dbReference type="NCBI Taxonomy" id="4565"/>
    <lineage>
        <taxon>Eukaryota</taxon>
        <taxon>Viridiplantae</taxon>
        <taxon>Streptophyta</taxon>
        <taxon>Embryophyta</taxon>
        <taxon>Tracheophyta</taxon>
        <taxon>Spermatophyta</taxon>
        <taxon>Magnoliopsida</taxon>
        <taxon>Liliopsida</taxon>
        <taxon>Poales</taxon>
        <taxon>Poaceae</taxon>
        <taxon>BOP clade</taxon>
        <taxon>Pooideae</taxon>
        <taxon>Triticodae</taxon>
        <taxon>Triticeae</taxon>
        <taxon>Triticinae</taxon>
        <taxon>Triticum</taxon>
    </lineage>
</organism>
<dbReference type="GeneID" id="123099094"/>
<dbReference type="Gramene" id="TraesRN4D0100856400.1">
    <property type="protein sequence ID" value="TraesRN4D0100856400.1"/>
    <property type="gene ID" value="TraesRN4D0100856400"/>
</dbReference>
<dbReference type="RefSeq" id="XP_044377169.1">
    <property type="nucleotide sequence ID" value="XM_044521234.1"/>
</dbReference>
<feature type="signal peptide" evidence="6">
    <location>
        <begin position="1"/>
        <end position="26"/>
    </location>
</feature>
<dbReference type="GO" id="GO:0016020">
    <property type="term" value="C:membrane"/>
    <property type="evidence" value="ECO:0000318"/>
    <property type="project" value="GO_Central"/>
</dbReference>
<feature type="binding site" evidence="4">
    <location>
        <begin position="211"/>
        <end position="215"/>
    </location>
    <ligand>
        <name>ATP</name>
        <dbReference type="ChEBI" id="CHEBI:30616"/>
    </ligand>
</feature>
<dbReference type="STRING" id="4565.A0A3B6JRZ2"/>
<dbReference type="Gene3D" id="3.30.420.40">
    <property type="match status" value="1"/>
</dbReference>
<evidence type="ECO:0000313" key="7">
    <source>
        <dbReference type="EnsemblPlants" id="TraesCS4D02G357100.1"/>
    </source>
</evidence>
<dbReference type="Gramene" id="TraesCS4D03G0824900.1">
    <property type="protein sequence ID" value="TraesCS4D03G0824900.1.CDS"/>
    <property type="gene ID" value="TraesCS4D03G0824900"/>
</dbReference>
<dbReference type="EnsemblPlants" id="TraesCS4D02G357100.1">
    <property type="protein sequence ID" value="TraesCS4D02G357100.1"/>
    <property type="gene ID" value="TraesCS4D02G357100"/>
</dbReference>
<dbReference type="Proteomes" id="UP000019116">
    <property type="component" value="Chromosome 4D"/>
</dbReference>
<evidence type="ECO:0000256" key="3">
    <source>
        <dbReference type="PIRSR" id="PIRSR600407-1"/>
    </source>
</evidence>
<keyword evidence="4" id="KW-0547">Nucleotide-binding</keyword>
<protein>
    <recommendedName>
        <fullName evidence="9">Apyrase</fullName>
    </recommendedName>
</protein>
<dbReference type="Gene3D" id="3.30.420.150">
    <property type="entry name" value="Exopolyphosphatase. Domain 2"/>
    <property type="match status" value="1"/>
</dbReference>
<dbReference type="AlphaFoldDB" id="A0A3B6JRZ2"/>
<dbReference type="Gramene" id="TraesMAC4D03G02557930.1">
    <property type="protein sequence ID" value="TraesMAC4D03G02557930.1"/>
    <property type="gene ID" value="TraesMAC4D03G02557930"/>
</dbReference>
<evidence type="ECO:0008006" key="9">
    <source>
        <dbReference type="Google" id="ProtNLM"/>
    </source>
</evidence>
<dbReference type="PANTHER" id="PTHR11782:SF119">
    <property type="entry name" value="APYRASE"/>
    <property type="match status" value="1"/>
</dbReference>
<dbReference type="OrthoDB" id="6372431at2759"/>
<keyword evidence="8" id="KW-1185">Reference proteome</keyword>
<dbReference type="SMR" id="A0A3B6JRZ2"/>
<dbReference type="PROSITE" id="PS01238">
    <property type="entry name" value="GDA1_CD39_NTPASE"/>
    <property type="match status" value="1"/>
</dbReference>
<reference evidence="7" key="2">
    <citation type="submission" date="2018-10" db="UniProtKB">
        <authorList>
            <consortium name="EnsemblPlants"/>
        </authorList>
    </citation>
    <scope>IDENTIFICATION</scope>
</reference>
<dbReference type="Gramene" id="TraesNOR4D03G02579840.1">
    <property type="protein sequence ID" value="TraesNOR4D03G02579840.1"/>
    <property type="gene ID" value="TraesNOR4D03G02579840"/>
</dbReference>
<name>A0A3B6JRZ2_WHEAT</name>
<feature type="active site" description="Proton acceptor" evidence="3">
    <location>
        <position position="181"/>
    </location>
</feature>
<feature type="chain" id="PRO_5043176301" description="Apyrase" evidence="6">
    <location>
        <begin position="27"/>
        <end position="463"/>
    </location>
</feature>
<dbReference type="Gramene" id="TraesWEE_scaffold_163751_01G000100.1">
    <property type="protein sequence ID" value="TraesWEE_scaffold_163751_01G000100.1"/>
    <property type="gene ID" value="TraesWEE_scaffold_163751_01G000100"/>
</dbReference>
<sequence>MAQAHHASSVLLLLLVAFSFAGSAFAADVAVLGRKAGIGAVAEEGPELKAAPGKYAVIFDAGSTGTRVHVFRFDKKMELIDIGDGDDIEVFAKVEPGLSAYAGRPQEAAKSIVPLLEKAKSTVPRWLMKKTPVKLGATAGLRLIGDEKAEQILEAVRDAVHSQSKFQYNPSWINVLKGSQEGSYLWVALNYLLGNLGGDYSKTVGVIDLGGGSVQMAYAISADAAAAAPGVPQGDDPYVTKEYLKGRDYNVYVHSYLHYGAMASRVEIFKAKNGPVSYCMLRGYNGKYTYNGEQYDAIAPPQGAAYDKCREDVTRALKISAPCQAKNCTFNGAWNGGGGPGQADLYVTSSFYYMASDVGLIDSEATSGKTTPAAFRAAAEKICPMGFVEAKAAYPKVRSADAPYICMDLIYQYSLLADGFGLEPTKEITVAQKVKHGEYFIEAAWALGEAIEAVSPTKRLNDA</sequence>
<dbReference type="Gramene" id="TraesSYM4D03G02590140.1">
    <property type="protein sequence ID" value="TraesSYM4D03G02590140.1"/>
    <property type="gene ID" value="TraesSYM4D03G02590140"/>
</dbReference>
<evidence type="ECO:0000313" key="8">
    <source>
        <dbReference type="Proteomes" id="UP000019116"/>
    </source>
</evidence>
<gene>
    <name evidence="7" type="primary">LOC123099094</name>
</gene>
<dbReference type="Gramene" id="TraesKAR4D01G0367110.1">
    <property type="protein sequence ID" value="cds.TraesKAR4D01G0367110.1"/>
    <property type="gene ID" value="TraesKAR4D01G0367110"/>
</dbReference>